<dbReference type="InterPro" id="IPR046275">
    <property type="entry name" value="DUF6308"/>
</dbReference>
<dbReference type="Proteomes" id="UP000001219">
    <property type="component" value="Chromosome"/>
</dbReference>
<dbReference type="Pfam" id="PF19827">
    <property type="entry name" value="DUF6308"/>
    <property type="match status" value="1"/>
</dbReference>
<name>D0LD86_GORB4</name>
<accession>D0LD86</accession>
<sequence length="97" mass="11134">MLRSNRGVGPTKTSKLLARKRPHLFPVLDSIVTRELSHGNRTDFYVTLREHLRNDDRALWRHLRDVREHAGVGSDISVIRCFDILVWMAGSGRLISS</sequence>
<reference evidence="1 2" key="2">
    <citation type="journal article" date="2010" name="Stand. Genomic Sci.">
        <title>Complete genome sequence of Gordonia bronchialis type strain (3410).</title>
        <authorList>
            <person name="Ivanova N."/>
            <person name="Sikorski J."/>
            <person name="Jando M."/>
            <person name="Lapidus A."/>
            <person name="Nolan M."/>
            <person name="Lucas S."/>
            <person name="Del Rio T.G."/>
            <person name="Tice H."/>
            <person name="Copeland A."/>
            <person name="Cheng J.F."/>
            <person name="Chen F."/>
            <person name="Bruce D."/>
            <person name="Goodwin L."/>
            <person name="Pitluck S."/>
            <person name="Mavromatis K."/>
            <person name="Ovchinnikova G."/>
            <person name="Pati A."/>
            <person name="Chen A."/>
            <person name="Palaniappan K."/>
            <person name="Land M."/>
            <person name="Hauser L."/>
            <person name="Chang Y.J."/>
            <person name="Jeffries C.D."/>
            <person name="Chain P."/>
            <person name="Saunders E."/>
            <person name="Han C."/>
            <person name="Detter J.C."/>
            <person name="Brettin T."/>
            <person name="Rohde M."/>
            <person name="Goker M."/>
            <person name="Bristow J."/>
            <person name="Eisen J.A."/>
            <person name="Markowitz V."/>
            <person name="Hugenholtz P."/>
            <person name="Klenk H.P."/>
            <person name="Kyrpides N.C."/>
        </authorList>
    </citation>
    <scope>NUCLEOTIDE SEQUENCE [LARGE SCALE GENOMIC DNA]</scope>
    <source>
        <strain evidence="2">ATCC 25592 / DSM 43247 / BCRC 13721 / JCM 3198 / KCTC 3076 / NBRC 16047 / NCTC 10667</strain>
    </source>
</reference>
<reference evidence="2" key="1">
    <citation type="submission" date="2009-10" db="EMBL/GenBank/DDBJ databases">
        <title>The complete chromosome of Gordonia bronchialis DSM 43247.</title>
        <authorList>
            <consortium name="US DOE Joint Genome Institute (JGI-PGF)"/>
            <person name="Lucas S."/>
            <person name="Copeland A."/>
            <person name="Lapidus A."/>
            <person name="Glavina del Rio T."/>
            <person name="Dalin E."/>
            <person name="Tice H."/>
            <person name="Bruce D."/>
            <person name="Goodwin L."/>
            <person name="Pitluck S."/>
            <person name="Kyrpides N."/>
            <person name="Mavromatis K."/>
            <person name="Ivanova N."/>
            <person name="Ovchinnikova G."/>
            <person name="Saunders E."/>
            <person name="Brettin T."/>
            <person name="Detter J.C."/>
            <person name="Han C."/>
            <person name="Larimer F."/>
            <person name="Land M."/>
            <person name="Hauser L."/>
            <person name="Markowitz V."/>
            <person name="Cheng J.-F."/>
            <person name="Hugenholtz P."/>
            <person name="Woyke T."/>
            <person name="Wu D."/>
            <person name="Jando M."/>
            <person name="Schneider S."/>
            <person name="Goeker M."/>
            <person name="Klenk H.-P."/>
            <person name="Eisen J.A."/>
        </authorList>
    </citation>
    <scope>NUCLEOTIDE SEQUENCE [LARGE SCALE GENOMIC DNA]</scope>
    <source>
        <strain evidence="2">ATCC 25592 / DSM 43247 / BCRC 13721 / JCM 3198 / KCTC 3076 / NBRC 16047 / NCTC 10667</strain>
    </source>
</reference>
<dbReference type="KEGG" id="gbr:Gbro_0372"/>
<evidence type="ECO:0000313" key="2">
    <source>
        <dbReference type="Proteomes" id="UP000001219"/>
    </source>
</evidence>
<evidence type="ECO:0000313" key="1">
    <source>
        <dbReference type="EMBL" id="ACY19706.1"/>
    </source>
</evidence>
<proteinExistence type="predicted"/>
<dbReference type="HOGENOM" id="CLU_2342790_0_0_11"/>
<dbReference type="eggNOG" id="ENOG5032YPW">
    <property type="taxonomic scope" value="Bacteria"/>
</dbReference>
<dbReference type="EMBL" id="CP001802">
    <property type="protein sequence ID" value="ACY19706.1"/>
    <property type="molecule type" value="Genomic_DNA"/>
</dbReference>
<keyword evidence="2" id="KW-1185">Reference proteome</keyword>
<organism evidence="1 2">
    <name type="scientific">Gordonia bronchialis (strain ATCC 25592 / DSM 43247 / BCRC 13721 / JCM 3198 / KCTC 3076 / NBRC 16047 / NCTC 10667)</name>
    <name type="common">Rhodococcus bronchialis</name>
    <dbReference type="NCBI Taxonomy" id="526226"/>
    <lineage>
        <taxon>Bacteria</taxon>
        <taxon>Bacillati</taxon>
        <taxon>Actinomycetota</taxon>
        <taxon>Actinomycetes</taxon>
        <taxon>Mycobacteriales</taxon>
        <taxon>Gordoniaceae</taxon>
        <taxon>Gordonia</taxon>
    </lineage>
</organism>
<protein>
    <submittedName>
        <fullName evidence="1">Uncharacterized protein</fullName>
    </submittedName>
</protein>
<dbReference type="OrthoDB" id="5178186at2"/>
<dbReference type="AlphaFoldDB" id="D0LD86"/>
<gene>
    <name evidence="1" type="ordered locus">Gbro_0372</name>
</gene>